<dbReference type="PANTHER" id="PTHR33191">
    <property type="entry name" value="RIPENING-RELATED PROTEIN 2-RELATED"/>
    <property type="match status" value="1"/>
</dbReference>
<dbReference type="InterPro" id="IPR039271">
    <property type="entry name" value="Kiwellin-like"/>
</dbReference>
<dbReference type="PANTHER" id="PTHR33191:SF21">
    <property type="entry name" value="EXPANSIN-LIKE EG45 DOMAIN-CONTAINING PROTEIN"/>
    <property type="match status" value="1"/>
</dbReference>
<evidence type="ECO:0000256" key="4">
    <source>
        <dbReference type="ARBA" id="ARBA00022729"/>
    </source>
</evidence>
<name>M8C1E3_AEGTA</name>
<dbReference type="InterPro" id="IPR036908">
    <property type="entry name" value="RlpA-like_sf"/>
</dbReference>
<dbReference type="GO" id="GO:0005576">
    <property type="term" value="C:extracellular region"/>
    <property type="evidence" value="ECO:0007669"/>
    <property type="project" value="UniProtKB-SubCell"/>
</dbReference>
<evidence type="ECO:0000256" key="2">
    <source>
        <dbReference type="ARBA" id="ARBA00005592"/>
    </source>
</evidence>
<keyword evidence="4" id="KW-0732">Signal</keyword>
<dbReference type="AlphaFoldDB" id="M8C1E3"/>
<keyword evidence="3" id="KW-0964">Secreted</keyword>
<reference evidence="5" key="1">
    <citation type="submission" date="2015-06" db="UniProtKB">
        <authorList>
            <consortium name="EnsemblPlants"/>
        </authorList>
    </citation>
    <scope>IDENTIFICATION</scope>
</reference>
<accession>M8C1E3</accession>
<evidence type="ECO:0000256" key="1">
    <source>
        <dbReference type="ARBA" id="ARBA00004613"/>
    </source>
</evidence>
<evidence type="ECO:0000313" key="5">
    <source>
        <dbReference type="EnsemblPlants" id="EMT20877"/>
    </source>
</evidence>
<evidence type="ECO:0000256" key="3">
    <source>
        <dbReference type="ARBA" id="ARBA00022525"/>
    </source>
</evidence>
<sequence>MARCMCTTCRNQGSWSDLCNEYSSTSDFDTILVFSIITIPTRCIPCPISRNKNIHLCKVACTVAWHHADPGTSSLTIVQAPGVMTVSGFDKGEERGPASCSGTYHDDMEFVMTVSTKLYTSGGLCGIMFRITSTETGRSTMAEVVDECHDCRDDQVGAPAGVWGRLGLDTNVGLAPVILTW</sequence>
<dbReference type="SUPFAM" id="SSF50685">
    <property type="entry name" value="Barwin-like endoglucanases"/>
    <property type="match status" value="1"/>
</dbReference>
<comment type="subcellular location">
    <subcellularLocation>
        <location evidence="1">Secreted</location>
    </subcellularLocation>
</comment>
<comment type="similarity">
    <text evidence="2">Belongs to the kiwellin family.</text>
</comment>
<protein>
    <submittedName>
        <fullName evidence="5">Uncharacterized protein</fullName>
    </submittedName>
</protein>
<organism evidence="5">
    <name type="scientific">Aegilops tauschii</name>
    <name type="common">Tausch's goatgrass</name>
    <name type="synonym">Aegilops squarrosa</name>
    <dbReference type="NCBI Taxonomy" id="37682"/>
    <lineage>
        <taxon>Eukaryota</taxon>
        <taxon>Viridiplantae</taxon>
        <taxon>Streptophyta</taxon>
        <taxon>Embryophyta</taxon>
        <taxon>Tracheophyta</taxon>
        <taxon>Spermatophyta</taxon>
        <taxon>Magnoliopsida</taxon>
        <taxon>Liliopsida</taxon>
        <taxon>Poales</taxon>
        <taxon>Poaceae</taxon>
        <taxon>BOP clade</taxon>
        <taxon>Pooideae</taxon>
        <taxon>Triticodae</taxon>
        <taxon>Triticeae</taxon>
        <taxon>Triticinae</taxon>
        <taxon>Aegilops</taxon>
    </lineage>
</organism>
<dbReference type="EnsemblPlants" id="EMT20877">
    <property type="protein sequence ID" value="EMT20877"/>
    <property type="gene ID" value="F775_23651"/>
</dbReference>
<dbReference type="Pfam" id="PF24300">
    <property type="entry name" value="KWL1"/>
    <property type="match status" value="1"/>
</dbReference>
<dbReference type="Gene3D" id="2.40.40.10">
    <property type="entry name" value="RlpA-like domain"/>
    <property type="match status" value="1"/>
</dbReference>
<proteinExistence type="inferred from homology"/>